<feature type="compositionally biased region" description="Polar residues" evidence="6">
    <location>
        <begin position="142"/>
        <end position="152"/>
    </location>
</feature>
<evidence type="ECO:0000313" key="9">
    <source>
        <dbReference type="Proteomes" id="UP000242188"/>
    </source>
</evidence>
<dbReference type="Proteomes" id="UP000242188">
    <property type="component" value="Unassembled WGS sequence"/>
</dbReference>
<dbReference type="PANTHER" id="PTHR13555">
    <property type="entry name" value="C2H2 ZINC FINGER CGI-62-RELATED"/>
    <property type="match status" value="1"/>
</dbReference>
<protein>
    <submittedName>
        <fullName evidence="8">Zinc finger C2HC domain-containing protein 1A</fullName>
    </submittedName>
</protein>
<evidence type="ECO:0000259" key="7">
    <source>
        <dbReference type="PROSITE" id="PS52027"/>
    </source>
</evidence>
<evidence type="ECO:0000256" key="6">
    <source>
        <dbReference type="SAM" id="MobiDB-lite"/>
    </source>
</evidence>
<feature type="compositionally biased region" description="Gly residues" evidence="6">
    <location>
        <begin position="181"/>
        <end position="190"/>
    </location>
</feature>
<feature type="domain" description="C2HC/C3H-type" evidence="7">
    <location>
        <begin position="114"/>
        <end position="143"/>
    </location>
</feature>
<evidence type="ECO:0000256" key="3">
    <source>
        <dbReference type="ARBA" id="ARBA00022771"/>
    </source>
</evidence>
<sequence>MADEAHLNVHRKPCRSCGRQFVPESLAKHEPFCIKQAAKKRKVFDSTKQRSEGTEISYRQMKQAQKKEVKPPKSHWRAQHQDFINTIRSAKQVTIAMERGEPLPPPPPPSINPDYIQCPHCGRRFNAKAAERHIGFCKEQQMRSGTKPQASTKAKAKMDARNSYQVPKPKGRGTAPPAGYGSPGVGGSPGGYSSPGVRGSPAAPRGAPGVRTSPATGTGRTPTNTTGSGYGRQPAPASRGRPSPSTNQYQASDYCDSPPSGLEGSAMGVPTGRALRTGRNSSIYNDAKRGTRPGSTGMPKSKSSSSIRAAGAGSRSPGSFGAQSPSMPSGFTGGISRENESGYYSSSSENEVHNNQYHGSKQNVSRFCHDCGNKYPVSTAKFCCECGIKRIVIS</sequence>
<feature type="compositionally biased region" description="Low complexity" evidence="6">
    <location>
        <begin position="216"/>
        <end position="245"/>
    </location>
</feature>
<dbReference type="InterPro" id="IPR026319">
    <property type="entry name" value="ZC2HC1A/B-like"/>
</dbReference>
<keyword evidence="9" id="KW-1185">Reference proteome</keyword>
<evidence type="ECO:0000256" key="5">
    <source>
        <dbReference type="PROSITE-ProRule" id="PRU01371"/>
    </source>
</evidence>
<keyword evidence="3 5" id="KW-0863">Zinc-finger</keyword>
<evidence type="ECO:0000313" key="8">
    <source>
        <dbReference type="EMBL" id="OWF50052.1"/>
    </source>
</evidence>
<name>A0A210QMU4_MIZYE</name>
<dbReference type="InterPro" id="IPR049899">
    <property type="entry name" value="Znf_C2HC_C3H"/>
</dbReference>
<dbReference type="EMBL" id="NEDP02002776">
    <property type="protein sequence ID" value="OWF50052.1"/>
    <property type="molecule type" value="Genomic_DNA"/>
</dbReference>
<gene>
    <name evidence="8" type="ORF">KP79_PYT23494</name>
</gene>
<proteinExistence type="predicted"/>
<evidence type="ECO:0000256" key="1">
    <source>
        <dbReference type="ARBA" id="ARBA00022723"/>
    </source>
</evidence>
<dbReference type="AlphaFoldDB" id="A0A210QMU4"/>
<evidence type="ECO:0000256" key="2">
    <source>
        <dbReference type="ARBA" id="ARBA00022737"/>
    </source>
</evidence>
<dbReference type="Pfam" id="PF13913">
    <property type="entry name" value="zf-C2HC_2"/>
    <property type="match status" value="2"/>
</dbReference>
<comment type="caution">
    <text evidence="8">The sequence shown here is derived from an EMBL/GenBank/DDBJ whole genome shotgun (WGS) entry which is preliminary data.</text>
</comment>
<feature type="domain" description="C2HC/C3H-type" evidence="7">
    <location>
        <begin position="10"/>
        <end position="39"/>
    </location>
</feature>
<feature type="region of interest" description="Disordered" evidence="6">
    <location>
        <begin position="138"/>
        <end position="357"/>
    </location>
</feature>
<feature type="compositionally biased region" description="Low complexity" evidence="6">
    <location>
        <begin position="294"/>
        <end position="322"/>
    </location>
</feature>
<organism evidence="8 9">
    <name type="scientific">Mizuhopecten yessoensis</name>
    <name type="common">Japanese scallop</name>
    <name type="synonym">Patinopecten yessoensis</name>
    <dbReference type="NCBI Taxonomy" id="6573"/>
    <lineage>
        <taxon>Eukaryota</taxon>
        <taxon>Metazoa</taxon>
        <taxon>Spiralia</taxon>
        <taxon>Lophotrochozoa</taxon>
        <taxon>Mollusca</taxon>
        <taxon>Bivalvia</taxon>
        <taxon>Autobranchia</taxon>
        <taxon>Pteriomorphia</taxon>
        <taxon>Pectinida</taxon>
        <taxon>Pectinoidea</taxon>
        <taxon>Pectinidae</taxon>
        <taxon>Mizuhopecten</taxon>
    </lineage>
</organism>
<reference evidence="8 9" key="1">
    <citation type="journal article" date="2017" name="Nat. Ecol. Evol.">
        <title>Scallop genome provides insights into evolution of bilaterian karyotype and development.</title>
        <authorList>
            <person name="Wang S."/>
            <person name="Zhang J."/>
            <person name="Jiao W."/>
            <person name="Li J."/>
            <person name="Xun X."/>
            <person name="Sun Y."/>
            <person name="Guo X."/>
            <person name="Huan P."/>
            <person name="Dong B."/>
            <person name="Zhang L."/>
            <person name="Hu X."/>
            <person name="Sun X."/>
            <person name="Wang J."/>
            <person name="Zhao C."/>
            <person name="Wang Y."/>
            <person name="Wang D."/>
            <person name="Huang X."/>
            <person name="Wang R."/>
            <person name="Lv J."/>
            <person name="Li Y."/>
            <person name="Zhang Z."/>
            <person name="Liu B."/>
            <person name="Lu W."/>
            <person name="Hui Y."/>
            <person name="Liang J."/>
            <person name="Zhou Z."/>
            <person name="Hou R."/>
            <person name="Li X."/>
            <person name="Liu Y."/>
            <person name="Li H."/>
            <person name="Ning X."/>
            <person name="Lin Y."/>
            <person name="Zhao L."/>
            <person name="Xing Q."/>
            <person name="Dou J."/>
            <person name="Li Y."/>
            <person name="Mao J."/>
            <person name="Guo H."/>
            <person name="Dou H."/>
            <person name="Li T."/>
            <person name="Mu C."/>
            <person name="Jiang W."/>
            <person name="Fu Q."/>
            <person name="Fu X."/>
            <person name="Miao Y."/>
            <person name="Liu J."/>
            <person name="Yu Q."/>
            <person name="Li R."/>
            <person name="Liao H."/>
            <person name="Li X."/>
            <person name="Kong Y."/>
            <person name="Jiang Z."/>
            <person name="Chourrout D."/>
            <person name="Li R."/>
            <person name="Bao Z."/>
        </authorList>
    </citation>
    <scope>NUCLEOTIDE SEQUENCE [LARGE SCALE GENOMIC DNA]</scope>
    <source>
        <strain evidence="8 9">PY_sf001</strain>
    </source>
</reference>
<feature type="compositionally biased region" description="Low complexity" evidence="6">
    <location>
        <begin position="191"/>
        <end position="201"/>
    </location>
</feature>
<dbReference type="Gene3D" id="3.30.160.60">
    <property type="entry name" value="Classic Zinc Finger"/>
    <property type="match status" value="1"/>
</dbReference>
<dbReference type="GO" id="GO:0008270">
    <property type="term" value="F:zinc ion binding"/>
    <property type="evidence" value="ECO:0007669"/>
    <property type="project" value="UniProtKB-KW"/>
</dbReference>
<keyword evidence="1" id="KW-0479">Metal-binding</keyword>
<evidence type="ECO:0000256" key="4">
    <source>
        <dbReference type="ARBA" id="ARBA00022833"/>
    </source>
</evidence>
<dbReference type="PROSITE" id="PS52027">
    <property type="entry name" value="ZF_C2HC_C3H"/>
    <property type="match status" value="2"/>
</dbReference>
<keyword evidence="4" id="KW-0862">Zinc</keyword>
<keyword evidence="2" id="KW-0677">Repeat</keyword>
<accession>A0A210QMU4</accession>
<dbReference type="OrthoDB" id="10066537at2759"/>